<dbReference type="AlphaFoldDB" id="A0A6A5U837"/>
<accession>A0A6A5U837</accession>
<dbReference type="GO" id="GO:0019171">
    <property type="term" value="F:(3R)-hydroxyacyl-[acyl-carrier-protein] dehydratase activity"/>
    <property type="evidence" value="ECO:0007669"/>
    <property type="project" value="TreeGrafter"/>
</dbReference>
<name>A0A6A5U837_9PLEO</name>
<dbReference type="Proteomes" id="UP000800035">
    <property type="component" value="Unassembled WGS sequence"/>
</dbReference>
<evidence type="ECO:0000313" key="2">
    <source>
        <dbReference type="EMBL" id="KAF1957287.1"/>
    </source>
</evidence>
<dbReference type="EMBL" id="ML976989">
    <property type="protein sequence ID" value="KAF1957287.1"/>
    <property type="molecule type" value="Genomic_DNA"/>
</dbReference>
<feature type="region of interest" description="Disordered" evidence="1">
    <location>
        <begin position="503"/>
        <end position="529"/>
    </location>
</feature>
<dbReference type="SUPFAM" id="SSF54637">
    <property type="entry name" value="Thioesterase/thiol ester dehydrase-isomerase"/>
    <property type="match status" value="1"/>
</dbReference>
<evidence type="ECO:0000313" key="3">
    <source>
        <dbReference type="Proteomes" id="UP000800035"/>
    </source>
</evidence>
<reference evidence="2" key="1">
    <citation type="journal article" date="2020" name="Stud. Mycol.">
        <title>101 Dothideomycetes genomes: a test case for predicting lifestyles and emergence of pathogens.</title>
        <authorList>
            <person name="Haridas S."/>
            <person name="Albert R."/>
            <person name="Binder M."/>
            <person name="Bloem J."/>
            <person name="Labutti K."/>
            <person name="Salamov A."/>
            <person name="Andreopoulos B."/>
            <person name="Baker S."/>
            <person name="Barry K."/>
            <person name="Bills G."/>
            <person name="Bluhm B."/>
            <person name="Cannon C."/>
            <person name="Castanera R."/>
            <person name="Culley D."/>
            <person name="Daum C."/>
            <person name="Ezra D."/>
            <person name="Gonzalez J."/>
            <person name="Henrissat B."/>
            <person name="Kuo A."/>
            <person name="Liang C."/>
            <person name="Lipzen A."/>
            <person name="Lutzoni F."/>
            <person name="Magnuson J."/>
            <person name="Mondo S."/>
            <person name="Nolan M."/>
            <person name="Ohm R."/>
            <person name="Pangilinan J."/>
            <person name="Park H.-J."/>
            <person name="Ramirez L."/>
            <person name="Alfaro M."/>
            <person name="Sun H."/>
            <person name="Tritt A."/>
            <person name="Yoshinaga Y."/>
            <person name="Zwiers L.-H."/>
            <person name="Turgeon B."/>
            <person name="Goodwin S."/>
            <person name="Spatafora J."/>
            <person name="Crous P."/>
            <person name="Grigoriev I."/>
        </authorList>
    </citation>
    <scope>NUCLEOTIDE SEQUENCE</scope>
    <source>
        <strain evidence="2">CBS 675.92</strain>
    </source>
</reference>
<sequence length="642" mass="72244">MALSTPCLARAARTPIHRTQWRRSPSLRRLYSAGDGSGTEWFQTLRDEMLSRRLPVIREATSKEPEIKLAHTLSSFLPPEWEAVFTTQSGKGAPAGYTGNHLIYFNPALPPKELLPDGTDPLHSPGYPFVRRMWAGGSVRINLELYFRDDLYSWAMGKSLICVERIKEVQMRGQGEGAKIFVTLERRIGSIKRILASWAASNAGTSKAPGQVFEEQARQGDRWGDAMLIEERNLVFMREKERAELQALKAGETKPTRYLAAPGHPDFSHTLTPTSSLLFRFSALTFNAHAIHLDREYCRTVEGHRNLLVHGPMTLMLMVKLIASHLATNQSGSPKTVHAIEYRNIAPLYCDEPLRLCAREKKGLATNNGSVFDVWIEGPTGGVAVKGTVTTTIRDRQLEPLPATHERTTTIRKVLAGSSVRETQHIQEPVKVRMVNSQPTESNVRPTDFRVPDRIKKKRSISQKVNVSHTIKRVSDAPGKTLLAHDGPIPTAGISIPPRLIAQTSDPITPIPSQTPPSQHQKTTDEQPASTLRRIRLLRATPGLMRPTMSPKNRQLLKVRTRMPTYILSVKPIPIIRKHHAAIPEEKQPDSVFEKRGGRKILENRLSIREAGQGLDRMRRRQMGEGRMRWVQWSDGTRIRRL</sequence>
<dbReference type="PANTHER" id="PTHR28152">
    <property type="entry name" value="HYDROXYACYL-THIOESTER DEHYDRATASE TYPE 2, MITOCHONDRIAL"/>
    <property type="match status" value="1"/>
</dbReference>
<evidence type="ECO:0000256" key="1">
    <source>
        <dbReference type="SAM" id="MobiDB-lite"/>
    </source>
</evidence>
<dbReference type="Gene3D" id="3.10.129.10">
    <property type="entry name" value="Hotdog Thioesterase"/>
    <property type="match status" value="1"/>
</dbReference>
<evidence type="ECO:0008006" key="4">
    <source>
        <dbReference type="Google" id="ProtNLM"/>
    </source>
</evidence>
<dbReference type="GO" id="GO:0005739">
    <property type="term" value="C:mitochondrion"/>
    <property type="evidence" value="ECO:0007669"/>
    <property type="project" value="TreeGrafter"/>
</dbReference>
<dbReference type="InterPro" id="IPR052741">
    <property type="entry name" value="Mitochondrial_HTD2"/>
</dbReference>
<gene>
    <name evidence="2" type="ORF">CC80DRAFT_443419</name>
</gene>
<keyword evidence="3" id="KW-1185">Reference proteome</keyword>
<dbReference type="OrthoDB" id="3257538at2759"/>
<organism evidence="2 3">
    <name type="scientific">Byssothecium circinans</name>
    <dbReference type="NCBI Taxonomy" id="147558"/>
    <lineage>
        <taxon>Eukaryota</taxon>
        <taxon>Fungi</taxon>
        <taxon>Dikarya</taxon>
        <taxon>Ascomycota</taxon>
        <taxon>Pezizomycotina</taxon>
        <taxon>Dothideomycetes</taxon>
        <taxon>Pleosporomycetidae</taxon>
        <taxon>Pleosporales</taxon>
        <taxon>Massarineae</taxon>
        <taxon>Massarinaceae</taxon>
        <taxon>Byssothecium</taxon>
    </lineage>
</organism>
<protein>
    <recommendedName>
        <fullName evidence="4">Thioesterase/thiol ester dehydrase-isomerase</fullName>
    </recommendedName>
</protein>
<dbReference type="InterPro" id="IPR029069">
    <property type="entry name" value="HotDog_dom_sf"/>
</dbReference>
<dbReference type="PANTHER" id="PTHR28152:SF1">
    <property type="entry name" value="HYDROXYACYL-THIOESTER DEHYDRATASE TYPE 2, MITOCHONDRIAL"/>
    <property type="match status" value="1"/>
</dbReference>
<proteinExistence type="predicted"/>